<evidence type="ECO:0000313" key="3">
    <source>
        <dbReference type="Proteomes" id="UP001595698"/>
    </source>
</evidence>
<dbReference type="Proteomes" id="UP001595698">
    <property type="component" value="Unassembled WGS sequence"/>
</dbReference>
<evidence type="ECO:0000313" key="2">
    <source>
        <dbReference type="EMBL" id="MFC3984920.1"/>
    </source>
</evidence>
<accession>A0ABV8FB48</accession>
<comment type="caution">
    <text evidence="2">The sequence shown here is derived from an EMBL/GenBank/DDBJ whole genome shotgun (WGS) entry which is preliminary data.</text>
</comment>
<protein>
    <submittedName>
        <fullName evidence="2">Uncharacterized protein</fullName>
    </submittedName>
</protein>
<keyword evidence="3" id="KW-1185">Reference proteome</keyword>
<feature type="region of interest" description="Disordered" evidence="1">
    <location>
        <begin position="1"/>
        <end position="24"/>
    </location>
</feature>
<name>A0ABV8FB48_9ACTN</name>
<dbReference type="RefSeq" id="WP_386194933.1">
    <property type="nucleotide sequence ID" value="NZ_JBHSBC010000039.1"/>
</dbReference>
<dbReference type="EMBL" id="JBHSBC010000039">
    <property type="protein sequence ID" value="MFC3984920.1"/>
    <property type="molecule type" value="Genomic_DNA"/>
</dbReference>
<evidence type="ECO:0000256" key="1">
    <source>
        <dbReference type="SAM" id="MobiDB-lite"/>
    </source>
</evidence>
<organism evidence="2 3">
    <name type="scientific">Streptosporangium jomthongense</name>
    <dbReference type="NCBI Taxonomy" id="1193683"/>
    <lineage>
        <taxon>Bacteria</taxon>
        <taxon>Bacillati</taxon>
        <taxon>Actinomycetota</taxon>
        <taxon>Actinomycetes</taxon>
        <taxon>Streptosporangiales</taxon>
        <taxon>Streptosporangiaceae</taxon>
        <taxon>Streptosporangium</taxon>
    </lineage>
</organism>
<sequence>MTPPACPTCGTPLPAPLDGPDTPGQLTIFDITPEDTREDQPQP</sequence>
<reference evidence="3" key="1">
    <citation type="journal article" date="2019" name="Int. J. Syst. Evol. Microbiol.">
        <title>The Global Catalogue of Microorganisms (GCM) 10K type strain sequencing project: providing services to taxonomists for standard genome sequencing and annotation.</title>
        <authorList>
            <consortium name="The Broad Institute Genomics Platform"/>
            <consortium name="The Broad Institute Genome Sequencing Center for Infectious Disease"/>
            <person name="Wu L."/>
            <person name="Ma J."/>
        </authorList>
    </citation>
    <scope>NUCLEOTIDE SEQUENCE [LARGE SCALE GENOMIC DNA]</scope>
    <source>
        <strain evidence="3">TBRC 7912</strain>
    </source>
</reference>
<proteinExistence type="predicted"/>
<gene>
    <name evidence="2" type="ORF">ACFOYY_32670</name>
</gene>